<evidence type="ECO:0000256" key="1">
    <source>
        <dbReference type="SAM" id="Phobius"/>
    </source>
</evidence>
<dbReference type="WBParaSite" id="PEQ_0000973001-mRNA-1">
    <property type="protein sequence ID" value="PEQ_0000973001-mRNA-1"/>
    <property type="gene ID" value="PEQ_0000973001"/>
</dbReference>
<dbReference type="Proteomes" id="UP000887564">
    <property type="component" value="Unplaced"/>
</dbReference>
<dbReference type="AlphaFoldDB" id="A0A914RTB0"/>
<sequence length="85" mass="9119">MGSYGPARLLGIYGGIVGLIYIETDGLRHDTPLLYALPPLALAAFTYGLTMNRATKVLTSISFIAIGMLSLTLPTLHHPTFSLID</sequence>
<evidence type="ECO:0000313" key="3">
    <source>
        <dbReference type="WBParaSite" id="PEQ_0000973001-mRNA-1"/>
    </source>
</evidence>
<keyword evidence="1" id="KW-0472">Membrane</keyword>
<keyword evidence="1" id="KW-1133">Transmembrane helix</keyword>
<name>A0A914RTB0_PAREQ</name>
<keyword evidence="1" id="KW-0812">Transmembrane</keyword>
<evidence type="ECO:0000313" key="2">
    <source>
        <dbReference type="Proteomes" id="UP000887564"/>
    </source>
</evidence>
<organism evidence="2 3">
    <name type="scientific">Parascaris equorum</name>
    <name type="common">Equine roundworm</name>
    <dbReference type="NCBI Taxonomy" id="6256"/>
    <lineage>
        <taxon>Eukaryota</taxon>
        <taxon>Metazoa</taxon>
        <taxon>Ecdysozoa</taxon>
        <taxon>Nematoda</taxon>
        <taxon>Chromadorea</taxon>
        <taxon>Rhabditida</taxon>
        <taxon>Spirurina</taxon>
        <taxon>Ascaridomorpha</taxon>
        <taxon>Ascaridoidea</taxon>
        <taxon>Ascarididae</taxon>
        <taxon>Parascaris</taxon>
    </lineage>
</organism>
<keyword evidence="2" id="KW-1185">Reference proteome</keyword>
<feature type="transmembrane region" description="Helical" evidence="1">
    <location>
        <begin position="33"/>
        <end position="50"/>
    </location>
</feature>
<protein>
    <submittedName>
        <fullName evidence="3">Uncharacterized protein</fullName>
    </submittedName>
</protein>
<feature type="transmembrane region" description="Helical" evidence="1">
    <location>
        <begin position="57"/>
        <end position="76"/>
    </location>
</feature>
<accession>A0A914RTB0</accession>
<proteinExistence type="predicted"/>
<reference evidence="3" key="1">
    <citation type="submission" date="2022-11" db="UniProtKB">
        <authorList>
            <consortium name="WormBaseParasite"/>
        </authorList>
    </citation>
    <scope>IDENTIFICATION</scope>
</reference>